<accession>A0A1U9NJA9</accession>
<evidence type="ECO:0000313" key="2">
    <source>
        <dbReference type="Proteomes" id="UP000189674"/>
    </source>
</evidence>
<dbReference type="AlphaFoldDB" id="A0A1U9NJA9"/>
<organism evidence="1 2">
    <name type="scientific">Anaerohalosphaera lusitana</name>
    <dbReference type="NCBI Taxonomy" id="1936003"/>
    <lineage>
        <taxon>Bacteria</taxon>
        <taxon>Pseudomonadati</taxon>
        <taxon>Planctomycetota</taxon>
        <taxon>Phycisphaerae</taxon>
        <taxon>Sedimentisphaerales</taxon>
        <taxon>Anaerohalosphaeraceae</taxon>
        <taxon>Anaerohalosphaera</taxon>
    </lineage>
</organism>
<keyword evidence="1" id="KW-0282">Flagellum</keyword>
<dbReference type="Pfam" id="PF03692">
    <property type="entry name" value="CxxCxxCC"/>
    <property type="match status" value="1"/>
</dbReference>
<keyword evidence="1" id="KW-0489">Methyltransferase</keyword>
<proteinExistence type="predicted"/>
<reference evidence="2" key="1">
    <citation type="submission" date="2017-02" db="EMBL/GenBank/DDBJ databases">
        <title>Comparative genomics and description of representatives of a novel lineage of planctomycetes thriving in anoxic sediments.</title>
        <authorList>
            <person name="Spring S."/>
            <person name="Bunk B."/>
            <person name="Sproer C."/>
        </authorList>
    </citation>
    <scope>NUCLEOTIDE SEQUENCE [LARGE SCALE GENOMIC DNA]</scope>
    <source>
        <strain evidence="2">ST-NAGAB-D1</strain>
    </source>
</reference>
<protein>
    <submittedName>
        <fullName evidence="1">Flagellin N-methylase</fullName>
    </submittedName>
</protein>
<dbReference type="OrthoDB" id="9810361at2"/>
<dbReference type="PANTHER" id="PTHR35866">
    <property type="entry name" value="PUTATIVE-RELATED"/>
    <property type="match status" value="1"/>
</dbReference>
<dbReference type="GO" id="GO:0032259">
    <property type="term" value="P:methylation"/>
    <property type="evidence" value="ECO:0007669"/>
    <property type="project" value="UniProtKB-KW"/>
</dbReference>
<evidence type="ECO:0000313" key="1">
    <source>
        <dbReference type="EMBL" id="AQT67606.1"/>
    </source>
</evidence>
<dbReference type="STRING" id="1936003.STSP2_00754"/>
<dbReference type="GO" id="GO:0008168">
    <property type="term" value="F:methyltransferase activity"/>
    <property type="evidence" value="ECO:0007669"/>
    <property type="project" value="UniProtKB-KW"/>
</dbReference>
<keyword evidence="2" id="KW-1185">Reference proteome</keyword>
<keyword evidence="1" id="KW-0966">Cell projection</keyword>
<sequence length="168" mass="19401">MVIMQAIITTELISQANMGKIREKWYRSGLHFECMGCGSCCAGPEEGYIWITRPEIQKLADFLGESVETVMQKYIKKVRSRYSIVEDRKTKDCIFLVDTPEGRGCAIYDVRPNQCRTWPFWTGNLRSSVDWNMAAMSCGGINRGPLFTLNEIEERRLQQKWWGDDDAK</sequence>
<dbReference type="InterPro" id="IPR005358">
    <property type="entry name" value="Puta_zinc/iron-chelating_dom"/>
</dbReference>
<gene>
    <name evidence="1" type="ORF">STSP2_00754</name>
</gene>
<keyword evidence="1" id="KW-0969">Cilium</keyword>
<keyword evidence="1" id="KW-0808">Transferase</keyword>
<dbReference type="KEGG" id="alus:STSP2_00754"/>
<name>A0A1U9NJA9_9BACT</name>
<dbReference type="EMBL" id="CP019791">
    <property type="protein sequence ID" value="AQT67606.1"/>
    <property type="molecule type" value="Genomic_DNA"/>
</dbReference>
<dbReference type="Proteomes" id="UP000189674">
    <property type="component" value="Chromosome"/>
</dbReference>
<dbReference type="PANTHER" id="PTHR35866:SF1">
    <property type="entry name" value="YKGJ FAMILY CYSTEINE CLUSTER PROTEIN"/>
    <property type="match status" value="1"/>
</dbReference>